<dbReference type="InterPro" id="IPR036390">
    <property type="entry name" value="WH_DNA-bd_sf"/>
</dbReference>
<dbReference type="GO" id="GO:0003677">
    <property type="term" value="F:DNA binding"/>
    <property type="evidence" value="ECO:0007669"/>
    <property type="project" value="UniProtKB-KW"/>
</dbReference>
<dbReference type="EMBL" id="JADOUF010000001">
    <property type="protein sequence ID" value="MBG6140421.1"/>
    <property type="molecule type" value="Genomic_DNA"/>
</dbReference>
<keyword evidence="2" id="KW-1185">Reference proteome</keyword>
<protein>
    <submittedName>
        <fullName evidence="1">DNA-binding PadR family transcriptional regulator</fullName>
    </submittedName>
</protein>
<dbReference type="Gene3D" id="1.10.10.10">
    <property type="entry name" value="Winged helix-like DNA-binding domain superfamily/Winged helix DNA-binding domain"/>
    <property type="match status" value="1"/>
</dbReference>
<sequence length="148" mass="16366">MTGGQLMAEAERRLGAYWTMTRSQVYRELPVLAERGYLRLGKPGPRSSQPYSVTASGKRAFGKWLAEPAGKDQVRNPVVLRTAFSSLMPKGEKKDMYEEAVSYHTNSLAEVREQAKNAKKEGDEAGATALDFAVGYHKAVLAWLKTAK</sequence>
<dbReference type="Proteomes" id="UP000622552">
    <property type="component" value="Unassembled WGS sequence"/>
</dbReference>
<evidence type="ECO:0000313" key="1">
    <source>
        <dbReference type="EMBL" id="MBG6140421.1"/>
    </source>
</evidence>
<dbReference type="InterPro" id="IPR036388">
    <property type="entry name" value="WH-like_DNA-bd_sf"/>
</dbReference>
<accession>A0A8J7KNM7</accession>
<keyword evidence="1" id="KW-0238">DNA-binding</keyword>
<name>A0A8J7KNM7_9ACTN</name>
<evidence type="ECO:0000313" key="2">
    <source>
        <dbReference type="Proteomes" id="UP000622552"/>
    </source>
</evidence>
<dbReference type="AlphaFoldDB" id="A0A8J7KNM7"/>
<reference evidence="1" key="1">
    <citation type="submission" date="2020-11" db="EMBL/GenBank/DDBJ databases">
        <title>Sequencing the genomes of 1000 actinobacteria strains.</title>
        <authorList>
            <person name="Klenk H.-P."/>
        </authorList>
    </citation>
    <scope>NUCLEOTIDE SEQUENCE</scope>
    <source>
        <strain evidence="1">DSM 45356</strain>
    </source>
</reference>
<proteinExistence type="predicted"/>
<gene>
    <name evidence="1" type="ORF">IW245_006615</name>
</gene>
<organism evidence="1 2">
    <name type="scientific">Longispora fulva</name>
    <dbReference type="NCBI Taxonomy" id="619741"/>
    <lineage>
        <taxon>Bacteria</taxon>
        <taxon>Bacillati</taxon>
        <taxon>Actinomycetota</taxon>
        <taxon>Actinomycetes</taxon>
        <taxon>Micromonosporales</taxon>
        <taxon>Micromonosporaceae</taxon>
        <taxon>Longispora</taxon>
    </lineage>
</organism>
<dbReference type="SUPFAM" id="SSF46785">
    <property type="entry name" value="Winged helix' DNA-binding domain"/>
    <property type="match status" value="1"/>
</dbReference>
<comment type="caution">
    <text evidence="1">The sequence shown here is derived from an EMBL/GenBank/DDBJ whole genome shotgun (WGS) entry which is preliminary data.</text>
</comment>